<evidence type="ECO:0000313" key="2">
    <source>
        <dbReference type="EMBL" id="MDJ1484314.1"/>
    </source>
</evidence>
<sequence>MSESLFFNHIYIVLLAGILATIRVSKRYKTEALTVLEAMNILIAIGGVVFLLFQLIDFMTEPKTELEQFAFRSRWMGPYALFAWWEVLSRALLPQLFWKRSLRQNMLLSLVIGLLQFPTVKNTLIRHIIRSYDYLPSSWAIYPKVDAGEQLLDVVLYLGMVGLVYMILKRKIYLTPDLDN</sequence>
<evidence type="ECO:0000313" key="3">
    <source>
        <dbReference type="Proteomes" id="UP001241110"/>
    </source>
</evidence>
<dbReference type="RefSeq" id="WP_313985458.1">
    <property type="nucleotide sequence ID" value="NZ_JASJOS010000014.1"/>
</dbReference>
<feature type="transmembrane region" description="Helical" evidence="1">
    <location>
        <begin position="105"/>
        <end position="129"/>
    </location>
</feature>
<feature type="transmembrane region" description="Helical" evidence="1">
    <location>
        <begin position="149"/>
        <end position="168"/>
    </location>
</feature>
<dbReference type="Proteomes" id="UP001241110">
    <property type="component" value="Unassembled WGS sequence"/>
</dbReference>
<dbReference type="AlphaFoldDB" id="A0AAE3QX00"/>
<keyword evidence="1" id="KW-0472">Membrane</keyword>
<organism evidence="2 3">
    <name type="scientific">Xanthocytophaga flava</name>
    <dbReference type="NCBI Taxonomy" id="3048013"/>
    <lineage>
        <taxon>Bacteria</taxon>
        <taxon>Pseudomonadati</taxon>
        <taxon>Bacteroidota</taxon>
        <taxon>Cytophagia</taxon>
        <taxon>Cytophagales</taxon>
        <taxon>Rhodocytophagaceae</taxon>
        <taxon>Xanthocytophaga</taxon>
    </lineage>
</organism>
<proteinExistence type="predicted"/>
<keyword evidence="1" id="KW-1133">Transmembrane helix</keyword>
<gene>
    <name evidence="2" type="ORF">QNI16_27705</name>
</gene>
<feature type="transmembrane region" description="Helical" evidence="1">
    <location>
        <begin position="6"/>
        <end position="24"/>
    </location>
</feature>
<evidence type="ECO:0000256" key="1">
    <source>
        <dbReference type="SAM" id="Phobius"/>
    </source>
</evidence>
<accession>A0AAE3QX00</accession>
<comment type="caution">
    <text evidence="2">The sequence shown here is derived from an EMBL/GenBank/DDBJ whole genome shotgun (WGS) entry which is preliminary data.</text>
</comment>
<dbReference type="EMBL" id="JASJOS010000014">
    <property type="protein sequence ID" value="MDJ1484314.1"/>
    <property type="molecule type" value="Genomic_DNA"/>
</dbReference>
<protein>
    <submittedName>
        <fullName evidence="2">Uncharacterized protein</fullName>
    </submittedName>
</protein>
<name>A0AAE3QX00_9BACT</name>
<reference evidence="2" key="1">
    <citation type="submission" date="2023-05" db="EMBL/GenBank/DDBJ databases">
        <authorList>
            <person name="Zhang X."/>
        </authorList>
    </citation>
    <scope>NUCLEOTIDE SEQUENCE</scope>
    <source>
        <strain evidence="2">YF14B1</strain>
    </source>
</reference>
<keyword evidence="1" id="KW-0812">Transmembrane</keyword>
<feature type="transmembrane region" description="Helical" evidence="1">
    <location>
        <begin position="36"/>
        <end position="56"/>
    </location>
</feature>